<proteinExistence type="predicted"/>
<dbReference type="Gene3D" id="2.60.40.780">
    <property type="entry name" value="von Hippel-Lindau disease tumour suppressor, beta domain"/>
    <property type="match status" value="1"/>
</dbReference>
<feature type="coiled-coil region" evidence="2">
    <location>
        <begin position="6"/>
        <end position="40"/>
    </location>
</feature>
<evidence type="ECO:0000256" key="3">
    <source>
        <dbReference type="SAM" id="MobiDB-lite"/>
    </source>
</evidence>
<accession>A0ABN9RK56</accession>
<dbReference type="InterPro" id="IPR036208">
    <property type="entry name" value="VHL_sf"/>
</dbReference>
<keyword evidence="1" id="KW-0862">Zinc</keyword>
<reference evidence="5" key="1">
    <citation type="submission" date="2023-10" db="EMBL/GenBank/DDBJ databases">
        <authorList>
            <person name="Chen Y."/>
            <person name="Shah S."/>
            <person name="Dougan E. K."/>
            <person name="Thang M."/>
            <person name="Chan C."/>
        </authorList>
    </citation>
    <scope>NUCLEOTIDE SEQUENCE [LARGE SCALE GENOMIC DNA]</scope>
</reference>
<dbReference type="Pfam" id="PF00098">
    <property type="entry name" value="zf-CCHC"/>
    <property type="match status" value="1"/>
</dbReference>
<protein>
    <recommendedName>
        <fullName evidence="4">CCHC-type domain-containing protein</fullName>
    </recommendedName>
</protein>
<dbReference type="InterPro" id="IPR036875">
    <property type="entry name" value="Znf_CCHC_sf"/>
</dbReference>
<dbReference type="SUPFAM" id="SSF57756">
    <property type="entry name" value="Retrovirus zinc finger-like domains"/>
    <property type="match status" value="1"/>
</dbReference>
<keyword evidence="1" id="KW-0863">Zinc-finger</keyword>
<sequence length="1799" mass="194990">MPEQVLRDLQAHMHAMQQELIAARGEAAQARQAADEARAAAPAQRESAVPAAERWAAEVRTIGKPEHFDGTRWPDWSVVFAAYVGATNLRMADALQRAARAGAPVLNATLEGDDVEISRQLHYWLVQTCRAQALDVVLNSGALVGLEAWRQLNHCYEPQVCTIYAGLLMQLLNWDFSGELLTRMEAFEREVSLFEGQTGEQLSNAIKIGIVLQGLLDSPLKQRMILNAERLEQWVQFREEIVNVRRAQAAAAAISGGPMPMELGGFGGKGGGKGGEMERGHGYPQPHHSVGPCRNCGRQWRAKKDCRFTDEGKGGGAGAGRGSAQRKCYKCNQLGHVAKDCEQREVAAVEGGRESLRMAIRGLFLNALDKGNAVQGACDLLLDSGIASEELFGKLLELGAVARGPRKLVMGVDSGAATTVMPKESFAGLASVSEVVDAGRAIVFGRERSFARNESTGLEINFARRNNVYEVELDAHPCARRAGCWARGRRGFNPAGLAAVSLALAEGSEICQLRGGGGDEPLPVVEDPCGELLPPAQPGEGGESEAEAPVVRAARGPWGPTGQEEMDHEVSHVPFRAWCRHCVAGRGRPAPREPCDRAEDGAPIIALDNAYLGGNEDSEDGSSPIRVVRDSAIDGLRARCCRARGWRPPLNVETLARLCAQMGRAKMHFRSDQEKPILALKESAVGESRSNGLAERAVRDVEGLARTLRRAAEELRGAVFGQRHPVLPWLVQHAGAMLGRGQRAADGRTPCELLKGRAFKKPLPAFSEKVFYLPAGKRASRLVGRWLEGIFLGVVEGADEVCIGAPSDKVLLAEMRGVPWGRVPGGIEGSRALDGGGGLAAPPAHVKIVADQVAPDAQLPEVPAPAVPGAPRRVYLRRDVKLQSMGVGQLTIAGARQIGTLLMQLGAFEGDIREVFNPGDICRLVPCFDLKQEIVMYLRTGWDFDDKSQRELAMQEITESKPMFVVASPVCTPFSLILKMGEKVRDEERYQALLRRCVVYLEFVMEICALQQCEGRYFLCVRLLEGVVVVKGHQCGFGQTSKGPDGVVGPVAKATGWMTNCPAIAKRVGVLCAKDHRHVHLVGGRSKAAERYPIPLVKAILSGMREQLETGRGLHAFEVGVAIEEPEAIEAATPEELEEFFDGISGARLDPKMVRAARADEMAYMERLGVFWRVPTSECHEAAGARPLPSGWVDTNTGDQRWPDAAQTFAAAPPLEGLRLLLSLAMSWLASEGKILMFLGISRARLHSELLRRVYLKAPAEDEKCGEDECWLLLNAMCGLRGAGAAVDLKVEKVMEELWARQGQFSPCVCRLGSLVVWRRGDDFVVFGGRSGARNFEAGPGRHLIVKCRGILGPEASEGDVKEIVVPNRILRWVPGDGVSPDRVEHEEDPRHVEIVLAQLWLDSKSMPVGAPGVEKDTLGGEELTGREREMYRSVCMRLAYLALDRPDLQFSAKEAARVMQAPTVGGWEALKRMGRYLLGAPRLVATYARQPPPRKLSIFTDSDFAGCTRTRKSTSAMSVLFGSHWIKSSSTTQQVQSLATRGAEFHALVEGASAGLDFRVLLEDYGYGNIDVELCCDATAGKGIAERRGVGRIRHLRTLLLWIQRAVQRGLVNVRKVPGAADSADLGTKRVEAALIARFLASLGFVQMSGASRLALKAVLALALPAASGAGTPAAAPLGPCPGETNEKSSWPAGEGAEERVEVEFVNESPLDVQLVWVSQTNQEQHVAYLATGAAHLEETFVGHLFNVRSAGGARLMTVHRVEAAAKVRALGIPTASRDRRHAPPPPPRSFRQSSLHL</sequence>
<dbReference type="InterPro" id="IPR037140">
    <property type="entry name" value="VHL_beta_dom_sf"/>
</dbReference>
<dbReference type="SUPFAM" id="SSF49468">
    <property type="entry name" value="VHL"/>
    <property type="match status" value="1"/>
</dbReference>
<dbReference type="PANTHER" id="PTHR11439">
    <property type="entry name" value="GAG-POL-RELATED RETROTRANSPOSON"/>
    <property type="match status" value="1"/>
</dbReference>
<dbReference type="PROSITE" id="PS50158">
    <property type="entry name" value="ZF_CCHC"/>
    <property type="match status" value="1"/>
</dbReference>
<dbReference type="EMBL" id="CAUYUJ010006899">
    <property type="protein sequence ID" value="CAK0818994.1"/>
    <property type="molecule type" value="Genomic_DNA"/>
</dbReference>
<dbReference type="CDD" id="cd09272">
    <property type="entry name" value="RNase_HI_RT_Ty1"/>
    <property type="match status" value="1"/>
</dbReference>
<evidence type="ECO:0000313" key="5">
    <source>
        <dbReference type="EMBL" id="CAK0818994.1"/>
    </source>
</evidence>
<evidence type="ECO:0000256" key="2">
    <source>
        <dbReference type="SAM" id="Coils"/>
    </source>
</evidence>
<dbReference type="InterPro" id="IPR001878">
    <property type="entry name" value="Znf_CCHC"/>
</dbReference>
<evidence type="ECO:0000256" key="1">
    <source>
        <dbReference type="PROSITE-ProRule" id="PRU00047"/>
    </source>
</evidence>
<feature type="compositionally biased region" description="Low complexity" evidence="3">
    <location>
        <begin position="1674"/>
        <end position="1684"/>
    </location>
</feature>
<name>A0ABN9RK56_9DINO</name>
<comment type="caution">
    <text evidence="5">The sequence shown here is derived from an EMBL/GenBank/DDBJ whole genome shotgun (WGS) entry which is preliminary data.</text>
</comment>
<feature type="region of interest" description="Disordered" evidence="3">
    <location>
        <begin position="1774"/>
        <end position="1799"/>
    </location>
</feature>
<gene>
    <name evidence="5" type="ORF">PCOR1329_LOCUS21092</name>
</gene>
<dbReference type="Proteomes" id="UP001189429">
    <property type="component" value="Unassembled WGS sequence"/>
</dbReference>
<dbReference type="PANTHER" id="PTHR11439:SF463">
    <property type="entry name" value="REVERSE TRANSCRIPTASE TY1_COPIA-TYPE DOMAIN-CONTAINING PROTEIN"/>
    <property type="match status" value="1"/>
</dbReference>
<keyword evidence="6" id="KW-1185">Reference proteome</keyword>
<dbReference type="Gene3D" id="4.10.60.10">
    <property type="entry name" value="Zinc finger, CCHC-type"/>
    <property type="match status" value="1"/>
</dbReference>
<keyword evidence="1" id="KW-0479">Metal-binding</keyword>
<keyword evidence="2" id="KW-0175">Coiled coil</keyword>
<dbReference type="SMART" id="SM00343">
    <property type="entry name" value="ZnF_C2HC"/>
    <property type="match status" value="1"/>
</dbReference>
<feature type="domain" description="CCHC-type" evidence="4">
    <location>
        <begin position="326"/>
        <end position="343"/>
    </location>
</feature>
<organism evidence="5 6">
    <name type="scientific">Prorocentrum cordatum</name>
    <dbReference type="NCBI Taxonomy" id="2364126"/>
    <lineage>
        <taxon>Eukaryota</taxon>
        <taxon>Sar</taxon>
        <taxon>Alveolata</taxon>
        <taxon>Dinophyceae</taxon>
        <taxon>Prorocentrales</taxon>
        <taxon>Prorocentraceae</taxon>
        <taxon>Prorocentrum</taxon>
    </lineage>
</organism>
<evidence type="ECO:0000259" key="4">
    <source>
        <dbReference type="PROSITE" id="PS50158"/>
    </source>
</evidence>
<evidence type="ECO:0000313" key="6">
    <source>
        <dbReference type="Proteomes" id="UP001189429"/>
    </source>
</evidence>
<feature type="region of interest" description="Disordered" evidence="3">
    <location>
        <begin position="1674"/>
        <end position="1696"/>
    </location>
</feature>